<feature type="transmembrane region" description="Helical" evidence="7">
    <location>
        <begin position="243"/>
        <end position="263"/>
    </location>
</feature>
<dbReference type="OrthoDB" id="15513at2157"/>
<dbReference type="Pfam" id="PF03706">
    <property type="entry name" value="LPG_synthase_TM"/>
    <property type="match status" value="1"/>
</dbReference>
<evidence type="ECO:0000256" key="7">
    <source>
        <dbReference type="SAM" id="Phobius"/>
    </source>
</evidence>
<accession>A0A1N7C300</accession>
<protein>
    <recommendedName>
        <fullName evidence="10">Lysylphosphatidylglycerol synthase TM region</fullName>
    </recommendedName>
</protein>
<dbReference type="PANTHER" id="PTHR39087:SF2">
    <property type="entry name" value="UPF0104 MEMBRANE PROTEIN MJ1595"/>
    <property type="match status" value="1"/>
</dbReference>
<keyword evidence="3" id="KW-1003">Cell membrane</keyword>
<dbReference type="AlphaFoldDB" id="A0A1N7C300"/>
<organism evidence="8 9">
    <name type="scientific">Haladaptatus litoreus</name>
    <dbReference type="NCBI Taxonomy" id="553468"/>
    <lineage>
        <taxon>Archaea</taxon>
        <taxon>Methanobacteriati</taxon>
        <taxon>Methanobacteriota</taxon>
        <taxon>Stenosarchaea group</taxon>
        <taxon>Halobacteria</taxon>
        <taxon>Halobacteriales</taxon>
        <taxon>Haladaptataceae</taxon>
        <taxon>Haladaptatus</taxon>
    </lineage>
</organism>
<evidence type="ECO:0000256" key="3">
    <source>
        <dbReference type="ARBA" id="ARBA00022475"/>
    </source>
</evidence>
<dbReference type="InterPro" id="IPR022791">
    <property type="entry name" value="L-PG_synthase/AglD"/>
</dbReference>
<reference evidence="9" key="1">
    <citation type="submission" date="2017-01" db="EMBL/GenBank/DDBJ databases">
        <authorList>
            <person name="Varghese N."/>
            <person name="Submissions S."/>
        </authorList>
    </citation>
    <scope>NUCLEOTIDE SEQUENCE [LARGE SCALE GENOMIC DNA]</scope>
    <source>
        <strain evidence="9">CGMCC 1.7737</strain>
    </source>
</reference>
<feature type="transmembrane region" description="Helical" evidence="7">
    <location>
        <begin position="26"/>
        <end position="46"/>
    </location>
</feature>
<evidence type="ECO:0000256" key="1">
    <source>
        <dbReference type="ARBA" id="ARBA00004651"/>
    </source>
</evidence>
<proteinExistence type="inferred from homology"/>
<dbReference type="RefSeq" id="WP_076430891.1">
    <property type="nucleotide sequence ID" value="NZ_FTNO01000002.1"/>
</dbReference>
<keyword evidence="6 7" id="KW-0472">Membrane</keyword>
<dbReference type="EMBL" id="FTNO01000002">
    <property type="protein sequence ID" value="SIR57960.1"/>
    <property type="molecule type" value="Genomic_DNA"/>
</dbReference>
<feature type="transmembrane region" description="Helical" evidence="7">
    <location>
        <begin position="301"/>
        <end position="321"/>
    </location>
</feature>
<comment type="similarity">
    <text evidence="2">Belongs to the UPF0104 family.</text>
</comment>
<feature type="transmembrane region" description="Helical" evidence="7">
    <location>
        <begin position="96"/>
        <end position="124"/>
    </location>
</feature>
<dbReference type="GO" id="GO:0005886">
    <property type="term" value="C:plasma membrane"/>
    <property type="evidence" value="ECO:0007669"/>
    <property type="project" value="UniProtKB-SubCell"/>
</dbReference>
<evidence type="ECO:0000256" key="2">
    <source>
        <dbReference type="ARBA" id="ARBA00011061"/>
    </source>
</evidence>
<sequence>MTDESAPDGGEALSEGLSERLSTGKLLLGFVIAGVLLYLLVVVAGWRRVISALQGADYTWVWIACASTIVGLAAWGKAWQIVLAVLDIKVEFKRLVVTYFAATFANYVTPLGQAGGEPFIAYILSRDTEASYEDSLASVVTADLLNLLPFFNFAALGLSYLLLQASLPDNAKTLAQGLVVLAFGVPALAYAGWRFRERVQDLVLGLARPFTSRTNRITVDGIRTRIERFYASLERIAAEPRELLFALVFSYTGWIFFALPLYFAGRSLGLPLGLLLVLFIVPASTLAGLTPTPGGLAGVEAALVVLIVGLAPITTGSAVAATLIYRFASYWFVLVIGGLAALFVIMRS</sequence>
<feature type="transmembrane region" description="Helical" evidence="7">
    <location>
        <begin position="58"/>
        <end position="76"/>
    </location>
</feature>
<evidence type="ECO:0000313" key="8">
    <source>
        <dbReference type="EMBL" id="SIR57960.1"/>
    </source>
</evidence>
<gene>
    <name evidence="8" type="ORF">SAMN05421858_2929</name>
</gene>
<keyword evidence="4 7" id="KW-0812">Transmembrane</keyword>
<dbReference type="PANTHER" id="PTHR39087">
    <property type="entry name" value="UPF0104 MEMBRANE PROTEIN MJ1595"/>
    <property type="match status" value="1"/>
</dbReference>
<evidence type="ECO:0000256" key="5">
    <source>
        <dbReference type="ARBA" id="ARBA00022989"/>
    </source>
</evidence>
<feature type="transmembrane region" description="Helical" evidence="7">
    <location>
        <begin position="174"/>
        <end position="193"/>
    </location>
</feature>
<feature type="transmembrane region" description="Helical" evidence="7">
    <location>
        <begin position="327"/>
        <end position="346"/>
    </location>
</feature>
<dbReference type="NCBIfam" id="TIGR00374">
    <property type="entry name" value="flippase-like domain"/>
    <property type="match status" value="1"/>
</dbReference>
<evidence type="ECO:0008006" key="10">
    <source>
        <dbReference type="Google" id="ProtNLM"/>
    </source>
</evidence>
<dbReference type="Proteomes" id="UP000186914">
    <property type="component" value="Unassembled WGS sequence"/>
</dbReference>
<evidence type="ECO:0000256" key="6">
    <source>
        <dbReference type="ARBA" id="ARBA00023136"/>
    </source>
</evidence>
<feature type="transmembrane region" description="Helical" evidence="7">
    <location>
        <begin position="136"/>
        <end position="162"/>
    </location>
</feature>
<name>A0A1N7C300_9EURY</name>
<keyword evidence="5 7" id="KW-1133">Transmembrane helix</keyword>
<feature type="transmembrane region" description="Helical" evidence="7">
    <location>
        <begin position="269"/>
        <end position="289"/>
    </location>
</feature>
<evidence type="ECO:0000313" key="9">
    <source>
        <dbReference type="Proteomes" id="UP000186914"/>
    </source>
</evidence>
<keyword evidence="9" id="KW-1185">Reference proteome</keyword>
<comment type="subcellular location">
    <subcellularLocation>
        <location evidence="1">Cell membrane</location>
        <topology evidence="1">Multi-pass membrane protein</topology>
    </subcellularLocation>
</comment>
<evidence type="ECO:0000256" key="4">
    <source>
        <dbReference type="ARBA" id="ARBA00022692"/>
    </source>
</evidence>